<dbReference type="InterPro" id="IPR050111">
    <property type="entry name" value="C-type_lectin/snaclec_domain"/>
</dbReference>
<sequence>MVGPGANASTTQCYKVLTGNKTWLDYERQCMLDGAHLTSIHTASQDNFVSEIGKSVLNGCSGVLNCSISTGGQGFTNGSGNWTDQSSWSYAHWAPGEPSYNQPMAENCSSIVITAHISYTSLAGYEWNAISCSQANVGAAVCGMDCLCCK</sequence>
<dbReference type="PANTHER" id="PTHR22803">
    <property type="entry name" value="MANNOSE, PHOSPHOLIPASE, LECTIN RECEPTOR RELATED"/>
    <property type="match status" value="1"/>
</dbReference>
<evidence type="ECO:0000259" key="1">
    <source>
        <dbReference type="PROSITE" id="PS50041"/>
    </source>
</evidence>
<dbReference type="Pfam" id="PF00059">
    <property type="entry name" value="Lectin_C"/>
    <property type="match status" value="1"/>
</dbReference>
<evidence type="ECO:0000313" key="2">
    <source>
        <dbReference type="EMBL" id="KAI1693641.1"/>
    </source>
</evidence>
<comment type="caution">
    <text evidence="2">The sequence shown here is derived from an EMBL/GenBank/DDBJ whole genome shotgun (WGS) entry which is preliminary data.</text>
</comment>
<keyword evidence="3" id="KW-1185">Reference proteome</keyword>
<accession>A0AAD4MGF4</accession>
<feature type="domain" description="C-type lectin" evidence="1">
    <location>
        <begin position="9"/>
        <end position="134"/>
    </location>
</feature>
<proteinExistence type="predicted"/>
<evidence type="ECO:0000313" key="3">
    <source>
        <dbReference type="Proteomes" id="UP001201812"/>
    </source>
</evidence>
<dbReference type="SUPFAM" id="SSF56436">
    <property type="entry name" value="C-type lectin-like"/>
    <property type="match status" value="1"/>
</dbReference>
<dbReference type="InterPro" id="IPR001304">
    <property type="entry name" value="C-type_lectin-like"/>
</dbReference>
<dbReference type="EMBL" id="JAKKPZ010000603">
    <property type="protein sequence ID" value="KAI1693641.1"/>
    <property type="molecule type" value="Genomic_DNA"/>
</dbReference>
<dbReference type="Gene3D" id="3.10.100.10">
    <property type="entry name" value="Mannose-Binding Protein A, subunit A"/>
    <property type="match status" value="1"/>
</dbReference>
<dbReference type="PROSITE" id="PS50041">
    <property type="entry name" value="C_TYPE_LECTIN_2"/>
    <property type="match status" value="1"/>
</dbReference>
<reference evidence="2" key="1">
    <citation type="submission" date="2022-01" db="EMBL/GenBank/DDBJ databases">
        <title>Genome Sequence Resource for Two Populations of Ditylenchus destructor, the Migratory Endoparasitic Phytonematode.</title>
        <authorList>
            <person name="Zhang H."/>
            <person name="Lin R."/>
            <person name="Xie B."/>
        </authorList>
    </citation>
    <scope>NUCLEOTIDE SEQUENCE</scope>
    <source>
        <strain evidence="2">BazhouSP</strain>
    </source>
</reference>
<protein>
    <submittedName>
        <fullName evidence="2">Lectin c-type domain-containing protein</fullName>
    </submittedName>
</protein>
<name>A0AAD4MGF4_9BILA</name>
<dbReference type="InterPro" id="IPR016187">
    <property type="entry name" value="CTDL_fold"/>
</dbReference>
<dbReference type="AlphaFoldDB" id="A0AAD4MGF4"/>
<organism evidence="2 3">
    <name type="scientific">Ditylenchus destructor</name>
    <dbReference type="NCBI Taxonomy" id="166010"/>
    <lineage>
        <taxon>Eukaryota</taxon>
        <taxon>Metazoa</taxon>
        <taxon>Ecdysozoa</taxon>
        <taxon>Nematoda</taxon>
        <taxon>Chromadorea</taxon>
        <taxon>Rhabditida</taxon>
        <taxon>Tylenchina</taxon>
        <taxon>Tylenchomorpha</taxon>
        <taxon>Sphaerularioidea</taxon>
        <taxon>Anguinidae</taxon>
        <taxon>Anguininae</taxon>
        <taxon>Ditylenchus</taxon>
    </lineage>
</organism>
<dbReference type="InterPro" id="IPR016186">
    <property type="entry name" value="C-type_lectin-like/link_sf"/>
</dbReference>
<dbReference type="Proteomes" id="UP001201812">
    <property type="component" value="Unassembled WGS sequence"/>
</dbReference>
<dbReference type="SMART" id="SM00034">
    <property type="entry name" value="CLECT"/>
    <property type="match status" value="1"/>
</dbReference>
<gene>
    <name evidence="2" type="ORF">DdX_20541</name>
</gene>